<reference evidence="7" key="1">
    <citation type="submission" date="2025-08" db="UniProtKB">
        <authorList>
            <consortium name="Ensembl"/>
        </authorList>
    </citation>
    <scope>IDENTIFICATION</scope>
</reference>
<evidence type="ECO:0000256" key="1">
    <source>
        <dbReference type="ARBA" id="ARBA00004141"/>
    </source>
</evidence>
<feature type="domain" description="STAS" evidence="6">
    <location>
        <begin position="487"/>
        <end position="679"/>
    </location>
</feature>
<dbReference type="CDD" id="cd07042">
    <property type="entry name" value="STAS_SulP_like_sulfate_transporter"/>
    <property type="match status" value="1"/>
</dbReference>
<dbReference type="Pfam" id="PF01740">
    <property type="entry name" value="STAS"/>
    <property type="match status" value="1"/>
</dbReference>
<dbReference type="GO" id="GO:0008271">
    <property type="term" value="F:secondary active sulfate transmembrane transporter activity"/>
    <property type="evidence" value="ECO:0007669"/>
    <property type="project" value="InterPro"/>
</dbReference>
<evidence type="ECO:0000256" key="4">
    <source>
        <dbReference type="ARBA" id="ARBA00023136"/>
    </source>
</evidence>
<feature type="transmembrane region" description="Helical" evidence="5">
    <location>
        <begin position="203"/>
        <end position="222"/>
    </location>
</feature>
<feature type="transmembrane region" description="Helical" evidence="5">
    <location>
        <begin position="459"/>
        <end position="492"/>
    </location>
</feature>
<dbReference type="PANTHER" id="PTHR11814">
    <property type="entry name" value="SULFATE TRANSPORTER"/>
    <property type="match status" value="1"/>
</dbReference>
<dbReference type="GO" id="GO:0016020">
    <property type="term" value="C:membrane"/>
    <property type="evidence" value="ECO:0007669"/>
    <property type="project" value="UniProtKB-SubCell"/>
</dbReference>
<name>A0A8C6ZZZ1_NOTPE</name>
<feature type="transmembrane region" description="Helical" evidence="5">
    <location>
        <begin position="274"/>
        <end position="295"/>
    </location>
</feature>
<evidence type="ECO:0000256" key="5">
    <source>
        <dbReference type="SAM" id="Phobius"/>
    </source>
</evidence>
<feature type="transmembrane region" description="Helical" evidence="5">
    <location>
        <begin position="171"/>
        <end position="196"/>
    </location>
</feature>
<dbReference type="InterPro" id="IPR018045">
    <property type="entry name" value="S04_transporter_CS"/>
</dbReference>
<dbReference type="InterPro" id="IPR002645">
    <property type="entry name" value="STAS_dom"/>
</dbReference>
<accession>A0A8C6ZZZ1</accession>
<comment type="subcellular location">
    <subcellularLocation>
        <location evidence="1">Membrane</location>
        <topology evidence="1">Multi-pass membrane protein</topology>
    </subcellularLocation>
</comment>
<dbReference type="InterPro" id="IPR001902">
    <property type="entry name" value="SLC26A/SulP_fam"/>
</dbReference>
<feature type="transmembrane region" description="Helical" evidence="5">
    <location>
        <begin position="427"/>
        <end position="444"/>
    </location>
</feature>
<feature type="transmembrane region" description="Helical" evidence="5">
    <location>
        <begin position="119"/>
        <end position="138"/>
    </location>
</feature>
<evidence type="ECO:0000313" key="8">
    <source>
        <dbReference type="Proteomes" id="UP000694420"/>
    </source>
</evidence>
<keyword evidence="4 5" id="KW-0472">Membrane</keyword>
<dbReference type="Pfam" id="PF00916">
    <property type="entry name" value="Sulfate_transp"/>
    <property type="match status" value="1"/>
</dbReference>
<protein>
    <submittedName>
        <fullName evidence="7">Solute carrier family 26 member 4</fullName>
    </submittedName>
</protein>
<gene>
    <name evidence="7" type="primary">SLC26A4</name>
</gene>
<dbReference type="Ensembl" id="ENSNPET00000022300.1">
    <property type="protein sequence ID" value="ENSNPEP00000021744.1"/>
    <property type="gene ID" value="ENSNPEG00000016114.1"/>
</dbReference>
<evidence type="ECO:0000313" key="7">
    <source>
        <dbReference type="Ensembl" id="ENSNPEP00000021744.1"/>
    </source>
</evidence>
<feature type="transmembrane region" description="Helical" evidence="5">
    <location>
        <begin position="242"/>
        <end position="262"/>
    </location>
</feature>
<keyword evidence="2 5" id="KW-0812">Transmembrane</keyword>
<keyword evidence="3 5" id="KW-1133">Transmembrane helix</keyword>
<dbReference type="InterPro" id="IPR011547">
    <property type="entry name" value="SLC26A/SulP_dom"/>
</dbReference>
<dbReference type="SUPFAM" id="SSF52091">
    <property type="entry name" value="SpoIIaa-like"/>
    <property type="match status" value="1"/>
</dbReference>
<keyword evidence="8" id="KW-1185">Reference proteome</keyword>
<evidence type="ECO:0000256" key="2">
    <source>
        <dbReference type="ARBA" id="ARBA00022692"/>
    </source>
</evidence>
<dbReference type="Proteomes" id="UP000694420">
    <property type="component" value="Unplaced"/>
</dbReference>
<feature type="transmembrane region" description="Helical" evidence="5">
    <location>
        <begin position="400"/>
        <end position="420"/>
    </location>
</feature>
<proteinExistence type="predicted"/>
<dbReference type="AlphaFoldDB" id="A0A8C6ZZZ1"/>
<feature type="transmembrane region" description="Helical" evidence="5">
    <location>
        <begin position="85"/>
        <end position="112"/>
    </location>
</feature>
<organism evidence="7 8">
    <name type="scientific">Nothoprocta perdicaria</name>
    <name type="common">Chilean tinamou</name>
    <name type="synonym">Crypturus perdicarius</name>
    <dbReference type="NCBI Taxonomy" id="30464"/>
    <lineage>
        <taxon>Eukaryota</taxon>
        <taxon>Metazoa</taxon>
        <taxon>Chordata</taxon>
        <taxon>Craniata</taxon>
        <taxon>Vertebrata</taxon>
        <taxon>Euteleostomi</taxon>
        <taxon>Archelosauria</taxon>
        <taxon>Archosauria</taxon>
        <taxon>Dinosauria</taxon>
        <taxon>Saurischia</taxon>
        <taxon>Theropoda</taxon>
        <taxon>Coelurosauria</taxon>
        <taxon>Aves</taxon>
        <taxon>Palaeognathae</taxon>
        <taxon>Tinamiformes</taxon>
        <taxon>Tinamidae</taxon>
        <taxon>Nothoprocta</taxon>
    </lineage>
</organism>
<dbReference type="PROSITE" id="PS01130">
    <property type="entry name" value="SLC26A"/>
    <property type="match status" value="1"/>
</dbReference>
<dbReference type="Gene3D" id="3.30.750.24">
    <property type="entry name" value="STAS domain"/>
    <property type="match status" value="1"/>
</dbReference>
<feature type="transmembrane region" description="Helical" evidence="5">
    <location>
        <begin position="363"/>
        <end position="385"/>
    </location>
</feature>
<evidence type="ECO:0000259" key="6">
    <source>
        <dbReference type="PROSITE" id="PS50801"/>
    </source>
</evidence>
<dbReference type="PROSITE" id="PS50801">
    <property type="entry name" value="STAS"/>
    <property type="match status" value="1"/>
</dbReference>
<dbReference type="InterPro" id="IPR036513">
    <property type="entry name" value="STAS_dom_sf"/>
</dbReference>
<sequence>MVFLEILNFLCKPPYVVARPLLSEAAFAEQHERRARHCSRKKALRAAKALLPVLEWLPRYPLREWLLSDVISGVSTGLVATLQGLAYALLVAVPVGYGLYSAFFPILTYFFLGTSRHISVGPFPVVSLMVGSVVLSMAPDDNFLIDGSNATGANSTGPLIDTAARDAQRVLIASTLTFLVGILQVVFGVLQIGFIVRYLADPLVGGFTTAAAFQVFVSQLKIVLNVSTKNYNGTLIEIFERIGTTNIADLIAGLLTIFICMMVKEINDRFKHKIPVPIPIEVIVTIIATGISYAADLEKKYNAGIVKSIPRGFLPPEPPAVGLFSEMIAASFSIAIVAYAIAVSVGKVYATKYDYAIDGNQEFIAFGISNIFSGAFSCFVATTALSRTAVQESTGGKTQVAGIISAGIVLIAILALGKLLEPLQKSVLAAVVIANLKGMFMQVFDVPRLWRQNKVDAMIWIFTCVASIILGLDLGLLAGLLFGLLTVVLRAVEPEGVKILRFSSPIFYANIDGLKSSLKSTVGFDAVKVYNKRLKALRKIQKLIKKGKLKATKVFFFFLSFLSQRIPDEEPEDNEDLQVPTKEVEIQVDWNSELPVKVNVPKVPIHSLILDFGAVSFLDIVAVRSIRTIIREFERIDVRVYFASYQDNLIAQLEKSAFFDDVVRKDMFFLTVHDAVLYIRNQMTYSDNQDPIFEKVNIPSTTVSLRNSEHQTPLSCGNYLKVPQRSM</sequence>
<feature type="transmembrane region" description="Helical" evidence="5">
    <location>
        <begin position="320"/>
        <end position="342"/>
    </location>
</feature>
<evidence type="ECO:0000256" key="3">
    <source>
        <dbReference type="ARBA" id="ARBA00022989"/>
    </source>
</evidence>
<reference evidence="7" key="2">
    <citation type="submission" date="2025-09" db="UniProtKB">
        <authorList>
            <consortium name="Ensembl"/>
        </authorList>
    </citation>
    <scope>IDENTIFICATION</scope>
</reference>